<evidence type="ECO:0000256" key="3">
    <source>
        <dbReference type="ARBA" id="ARBA00022679"/>
    </source>
</evidence>
<dbReference type="PANTHER" id="PTHR45670">
    <property type="entry name" value="E3 UBIQUITIN-PROTEIN LIGASE TRIP12"/>
    <property type="match status" value="1"/>
</dbReference>
<dbReference type="PANTHER" id="PTHR45670:SF10">
    <property type="entry name" value="E3 UBIQUITIN-PROTEIN LIGASE UPL4"/>
    <property type="match status" value="1"/>
</dbReference>
<dbReference type="EC" id="2.3.2.26" evidence="2"/>
<comment type="catalytic activity">
    <reaction evidence="1">
        <text>S-ubiquitinyl-[E2 ubiquitin-conjugating enzyme]-L-cysteine + [acceptor protein]-L-lysine = [E2 ubiquitin-conjugating enzyme]-L-cysteine + N(6)-ubiquitinyl-[acceptor protein]-L-lysine.</text>
        <dbReference type="EC" id="2.3.2.26"/>
    </reaction>
</comment>
<keyword evidence="3" id="KW-0808">Transferase</keyword>
<sequence>MNICRELHPKNLLSFMEVVPILCNLVRHKDQQIVENVATCLIKIVRRVDRYSEMLDELYNRPKLLQKVRKDVLPQLIQMFNADASLHVCHGSLSVVYKLVYSIESDMLEELLRNASIANDFLKSFIKEGIFIAMEALSSPETFLHFHSPALGGIHQPFDSSHRSLSNALNDLLSMSMDNNTLSLDEEKINSILHQFLKILNGVPMAKGTLGRKHLAKTDPAIKNVHMVEVVGSGSRVPPMSQYRQIFLKESKREMNANVVVVTLNANLCDVTSQTVPFGVGSNGEPDWDFCISYGSFENICSENIAGPIEGLNSDLENKHAPFEKPHVSALSMENVQNTVMVLLCYC</sequence>
<evidence type="ECO:0000256" key="2">
    <source>
        <dbReference type="ARBA" id="ARBA00012485"/>
    </source>
</evidence>
<protein>
    <recommendedName>
        <fullName evidence="2">HECT-type E3 ubiquitin transferase</fullName>
        <ecNumber evidence="2">2.3.2.26</ecNumber>
    </recommendedName>
</protein>
<dbReference type="Gene3D" id="1.25.10.10">
    <property type="entry name" value="Leucine-rich Repeat Variant"/>
    <property type="match status" value="1"/>
</dbReference>
<dbReference type="EMBL" id="JAYMYQ010000008">
    <property type="protein sequence ID" value="KAK7315839.1"/>
    <property type="molecule type" value="Genomic_DNA"/>
</dbReference>
<dbReference type="InterPro" id="IPR045322">
    <property type="entry name" value="HECTD1/TRIP12-like"/>
</dbReference>
<dbReference type="Proteomes" id="UP001367508">
    <property type="component" value="Unassembled WGS sequence"/>
</dbReference>
<gene>
    <name evidence="4" type="ORF">VNO77_34420</name>
</gene>
<dbReference type="GO" id="GO:0043161">
    <property type="term" value="P:proteasome-mediated ubiquitin-dependent protein catabolic process"/>
    <property type="evidence" value="ECO:0007669"/>
    <property type="project" value="TreeGrafter"/>
</dbReference>
<dbReference type="GO" id="GO:0000209">
    <property type="term" value="P:protein polyubiquitination"/>
    <property type="evidence" value="ECO:0007669"/>
    <property type="project" value="TreeGrafter"/>
</dbReference>
<proteinExistence type="predicted"/>
<comment type="caution">
    <text evidence="4">The sequence shown here is derived from an EMBL/GenBank/DDBJ whole genome shotgun (WGS) entry which is preliminary data.</text>
</comment>
<accession>A0AAN9KF31</accession>
<dbReference type="AlphaFoldDB" id="A0AAN9KF31"/>
<evidence type="ECO:0000256" key="1">
    <source>
        <dbReference type="ARBA" id="ARBA00000885"/>
    </source>
</evidence>
<reference evidence="4 5" key="1">
    <citation type="submission" date="2024-01" db="EMBL/GenBank/DDBJ databases">
        <title>The genomes of 5 underutilized Papilionoideae crops provide insights into root nodulation and disease resistanc.</title>
        <authorList>
            <person name="Jiang F."/>
        </authorList>
    </citation>
    <scope>NUCLEOTIDE SEQUENCE [LARGE SCALE GENOMIC DNA]</scope>
    <source>
        <strain evidence="4">LVBAO_FW01</strain>
        <tissue evidence="4">Leaves</tissue>
    </source>
</reference>
<name>A0AAN9KF31_CANGL</name>
<evidence type="ECO:0000313" key="5">
    <source>
        <dbReference type="Proteomes" id="UP001367508"/>
    </source>
</evidence>
<dbReference type="InterPro" id="IPR016024">
    <property type="entry name" value="ARM-type_fold"/>
</dbReference>
<dbReference type="InterPro" id="IPR011989">
    <property type="entry name" value="ARM-like"/>
</dbReference>
<dbReference type="GO" id="GO:0061630">
    <property type="term" value="F:ubiquitin protein ligase activity"/>
    <property type="evidence" value="ECO:0007669"/>
    <property type="project" value="UniProtKB-EC"/>
</dbReference>
<keyword evidence="5" id="KW-1185">Reference proteome</keyword>
<dbReference type="SUPFAM" id="SSF48371">
    <property type="entry name" value="ARM repeat"/>
    <property type="match status" value="1"/>
</dbReference>
<evidence type="ECO:0000313" key="4">
    <source>
        <dbReference type="EMBL" id="KAK7315839.1"/>
    </source>
</evidence>
<organism evidence="4 5">
    <name type="scientific">Canavalia gladiata</name>
    <name type="common">Sword bean</name>
    <name type="synonym">Dolichos gladiatus</name>
    <dbReference type="NCBI Taxonomy" id="3824"/>
    <lineage>
        <taxon>Eukaryota</taxon>
        <taxon>Viridiplantae</taxon>
        <taxon>Streptophyta</taxon>
        <taxon>Embryophyta</taxon>
        <taxon>Tracheophyta</taxon>
        <taxon>Spermatophyta</taxon>
        <taxon>Magnoliopsida</taxon>
        <taxon>eudicotyledons</taxon>
        <taxon>Gunneridae</taxon>
        <taxon>Pentapetalae</taxon>
        <taxon>rosids</taxon>
        <taxon>fabids</taxon>
        <taxon>Fabales</taxon>
        <taxon>Fabaceae</taxon>
        <taxon>Papilionoideae</taxon>
        <taxon>50 kb inversion clade</taxon>
        <taxon>NPAAA clade</taxon>
        <taxon>indigoferoid/millettioid clade</taxon>
        <taxon>Phaseoleae</taxon>
        <taxon>Canavalia</taxon>
    </lineage>
</organism>